<dbReference type="GO" id="GO:0016020">
    <property type="term" value="C:membrane"/>
    <property type="evidence" value="ECO:0007669"/>
    <property type="project" value="InterPro"/>
</dbReference>
<dbReference type="GO" id="GO:0035556">
    <property type="term" value="P:intracellular signal transduction"/>
    <property type="evidence" value="ECO:0007669"/>
    <property type="project" value="InterPro"/>
</dbReference>
<dbReference type="Gene3D" id="3.30.70.1230">
    <property type="entry name" value="Nucleotide cyclase"/>
    <property type="match status" value="1"/>
</dbReference>
<evidence type="ECO:0000313" key="5">
    <source>
        <dbReference type="Proteomes" id="UP000005297"/>
    </source>
</evidence>
<keyword evidence="1" id="KW-1133">Transmembrane helix</keyword>
<dbReference type="SUPFAM" id="SSF55073">
    <property type="entry name" value="Nucleotide cyclase"/>
    <property type="match status" value="1"/>
</dbReference>
<sequence>MLVGFAVAIAVVVLFFIILDIERDAWLQSQAMQAELQVDRLADELKLPLLSGSSAETDLVVQKFLEKVPTVLGALIRHIDGKVKTYRDTGAVDAVMKVNVGSVKVRRIPGKSLWYARSVMYSGTPLAMVAVRFSGQEWADIAGKLVQKIFIAAVLVVMFSSILVLWISRRMSQPIEMLAEAARKVADGDYRVTLPVRGNNEISDAVSQFNAMTRELAHKKELRAVFSRYLNPKLISDVFAGGDADMESHRQAVSVLFADMVQFTSFSESSETEEVIQVLNKHFEVFHRLVTYYGGHVDKYIGDALMAVFNHPINDPGHVRHAAMAALAIDSACHRLKVRRKDGETITFRLGLNCGQAIVGNIGAAQRLEYTVIGDAVNVASRMGGLGRGRELIMPRETFELLGDGFDFAPVGECEIKGVSRKIEAGVVTAVSAPLLLDIDAAVSLAFDDDLSQHGPRIVGQSGTVEQAVGAADESDKATGES</sequence>
<dbReference type="SUPFAM" id="SSF158472">
    <property type="entry name" value="HAMP domain-like"/>
    <property type="match status" value="1"/>
</dbReference>
<dbReference type="EMBL" id="AATS01000006">
    <property type="protein sequence ID" value="EAU54711.1"/>
    <property type="molecule type" value="Genomic_DNA"/>
</dbReference>
<keyword evidence="1" id="KW-0472">Membrane</keyword>
<dbReference type="Proteomes" id="UP000005297">
    <property type="component" value="Unassembled WGS sequence"/>
</dbReference>
<dbReference type="Pfam" id="PF00672">
    <property type="entry name" value="HAMP"/>
    <property type="match status" value="1"/>
</dbReference>
<keyword evidence="5" id="KW-1185">Reference proteome</keyword>
<dbReference type="SMART" id="SM00304">
    <property type="entry name" value="HAMP"/>
    <property type="match status" value="1"/>
</dbReference>
<evidence type="ECO:0000313" key="4">
    <source>
        <dbReference type="EMBL" id="EAU54711.1"/>
    </source>
</evidence>
<dbReference type="PROSITE" id="PS50125">
    <property type="entry name" value="GUANYLATE_CYCLASE_2"/>
    <property type="match status" value="1"/>
</dbReference>
<dbReference type="InParanoid" id="Q0EZJ3"/>
<dbReference type="Gene3D" id="6.10.340.10">
    <property type="match status" value="1"/>
</dbReference>
<comment type="caution">
    <text evidence="4">The sequence shown here is derived from an EMBL/GenBank/DDBJ whole genome shotgun (WGS) entry which is preliminary data.</text>
</comment>
<gene>
    <name evidence="4" type="ORF">SPV1_14044</name>
</gene>
<dbReference type="STRING" id="314344.AL013_11820"/>
<dbReference type="InterPro" id="IPR050697">
    <property type="entry name" value="Adenylyl/Guanylyl_Cyclase_3/4"/>
</dbReference>
<organism evidence="4 5">
    <name type="scientific">Mariprofundus ferrooxydans PV-1</name>
    <dbReference type="NCBI Taxonomy" id="314345"/>
    <lineage>
        <taxon>Bacteria</taxon>
        <taxon>Pseudomonadati</taxon>
        <taxon>Pseudomonadota</taxon>
        <taxon>Candidatius Mariprofundia</taxon>
        <taxon>Mariprofundales</taxon>
        <taxon>Mariprofundaceae</taxon>
        <taxon>Mariprofundus</taxon>
    </lineage>
</organism>
<protein>
    <submittedName>
        <fullName evidence="4">Adenylate cyclase</fullName>
    </submittedName>
</protein>
<dbReference type="eggNOG" id="COG2114">
    <property type="taxonomic scope" value="Bacteria"/>
</dbReference>
<dbReference type="PROSITE" id="PS50885">
    <property type="entry name" value="HAMP"/>
    <property type="match status" value="1"/>
</dbReference>
<feature type="transmembrane region" description="Helical" evidence="1">
    <location>
        <begin position="6"/>
        <end position="22"/>
    </location>
</feature>
<name>Q0EZJ3_9PROT</name>
<accession>Q0EZJ3</accession>
<feature type="domain" description="HAMP" evidence="3">
    <location>
        <begin position="169"/>
        <end position="221"/>
    </location>
</feature>
<dbReference type="Pfam" id="PF00211">
    <property type="entry name" value="Guanylate_cyc"/>
    <property type="match status" value="1"/>
</dbReference>
<dbReference type="InterPro" id="IPR029787">
    <property type="entry name" value="Nucleotide_cyclase"/>
</dbReference>
<feature type="transmembrane region" description="Helical" evidence="1">
    <location>
        <begin position="114"/>
        <end position="133"/>
    </location>
</feature>
<evidence type="ECO:0000259" key="3">
    <source>
        <dbReference type="PROSITE" id="PS50885"/>
    </source>
</evidence>
<feature type="transmembrane region" description="Helical" evidence="1">
    <location>
        <begin position="145"/>
        <end position="167"/>
    </location>
</feature>
<dbReference type="SMART" id="SM00044">
    <property type="entry name" value="CYCc"/>
    <property type="match status" value="1"/>
</dbReference>
<dbReference type="AlphaFoldDB" id="Q0EZJ3"/>
<evidence type="ECO:0000259" key="2">
    <source>
        <dbReference type="PROSITE" id="PS50125"/>
    </source>
</evidence>
<evidence type="ECO:0000256" key="1">
    <source>
        <dbReference type="SAM" id="Phobius"/>
    </source>
</evidence>
<dbReference type="PANTHER" id="PTHR43081:SF1">
    <property type="entry name" value="ADENYLATE CYCLASE, TERMINAL-DIFFERENTIATION SPECIFIC"/>
    <property type="match status" value="1"/>
</dbReference>
<proteinExistence type="predicted"/>
<reference evidence="4 5" key="1">
    <citation type="submission" date="2006-09" db="EMBL/GenBank/DDBJ databases">
        <authorList>
            <person name="Emerson D."/>
            <person name="Ferriera S."/>
            <person name="Johnson J."/>
            <person name="Kravitz S."/>
            <person name="Halpern A."/>
            <person name="Remington K."/>
            <person name="Beeson K."/>
            <person name="Tran B."/>
            <person name="Rogers Y.-H."/>
            <person name="Friedman R."/>
            <person name="Venter J.C."/>
        </authorList>
    </citation>
    <scope>NUCLEOTIDE SEQUENCE [LARGE SCALE GENOMIC DNA]</scope>
    <source>
        <strain evidence="4 5">PV-1</strain>
    </source>
</reference>
<feature type="domain" description="Guanylate cyclase" evidence="2">
    <location>
        <begin position="254"/>
        <end position="384"/>
    </location>
</feature>
<dbReference type="GO" id="GO:0009190">
    <property type="term" value="P:cyclic nucleotide biosynthetic process"/>
    <property type="evidence" value="ECO:0007669"/>
    <property type="project" value="InterPro"/>
</dbReference>
<dbReference type="InterPro" id="IPR003660">
    <property type="entry name" value="HAMP_dom"/>
</dbReference>
<keyword evidence="1" id="KW-0812">Transmembrane</keyword>
<dbReference type="InterPro" id="IPR001054">
    <property type="entry name" value="A/G_cyclase"/>
</dbReference>
<dbReference type="HOGENOM" id="CLU_617919_0_0_0"/>
<dbReference type="CDD" id="cd07302">
    <property type="entry name" value="CHD"/>
    <property type="match status" value="1"/>
</dbReference>
<dbReference type="OrthoDB" id="5298580at2"/>
<dbReference type="GO" id="GO:0004016">
    <property type="term" value="F:adenylate cyclase activity"/>
    <property type="evidence" value="ECO:0007669"/>
    <property type="project" value="UniProtKB-ARBA"/>
</dbReference>
<dbReference type="PANTHER" id="PTHR43081">
    <property type="entry name" value="ADENYLATE CYCLASE, TERMINAL-DIFFERENTIATION SPECIFIC-RELATED"/>
    <property type="match status" value="1"/>
</dbReference>
<dbReference type="CDD" id="cd06225">
    <property type="entry name" value="HAMP"/>
    <property type="match status" value="1"/>
</dbReference>